<keyword evidence="1" id="KW-1133">Transmembrane helix</keyword>
<feature type="transmembrane region" description="Helical" evidence="1">
    <location>
        <begin position="129"/>
        <end position="148"/>
    </location>
</feature>
<keyword evidence="3" id="KW-1185">Reference proteome</keyword>
<feature type="transmembrane region" description="Helical" evidence="1">
    <location>
        <begin position="35"/>
        <end position="55"/>
    </location>
</feature>
<reference evidence="2 3" key="1">
    <citation type="submission" date="2015-09" db="EMBL/GenBank/DDBJ databases">
        <title>Draft genome sequence of Hydrogenibacillus schlegelii DSM 2000.</title>
        <authorList>
            <person name="Hemp J."/>
        </authorList>
    </citation>
    <scope>NUCLEOTIDE SEQUENCE [LARGE SCALE GENOMIC DNA]</scope>
    <source>
        <strain evidence="2 3">MA 48</strain>
    </source>
</reference>
<sequence>MAISVKIHKKWIRRVLVTTAQGRPVIVPVERAQKVGLLLTVGALVMETALFLILWGAEPLRALVAGPVDVLWAIAIYFGGVVLHEGIHGLGFWLFGKASPKDIQFGVLWKYLTPYAHLKKPIRARAYRLSLLAPGIGLGLFPLLLGLFLGSPGLSLFGAVFLGAAGGDLAVDWEVRKLPHDVYVLDHPHEIGFFVFEKETP</sequence>
<gene>
    <name evidence="2" type="ORF">SA87_07355</name>
</gene>
<comment type="caution">
    <text evidence="2">The sequence shown here is derived from an EMBL/GenBank/DDBJ whole genome shotgun (WGS) entry which is preliminary data.</text>
</comment>
<dbReference type="EMBL" id="JXBB01000022">
    <property type="protein sequence ID" value="OAR04279.1"/>
    <property type="molecule type" value="Genomic_DNA"/>
</dbReference>
<keyword evidence="1" id="KW-0472">Membrane</keyword>
<dbReference type="OrthoDB" id="9789112at2"/>
<accession>A0A179IR59</accession>
<dbReference type="Pfam" id="PF11667">
    <property type="entry name" value="DUF3267"/>
    <property type="match status" value="1"/>
</dbReference>
<protein>
    <recommendedName>
        <fullName evidence="4">DUF3267 domain-containing protein</fullName>
    </recommendedName>
</protein>
<evidence type="ECO:0008006" key="4">
    <source>
        <dbReference type="Google" id="ProtNLM"/>
    </source>
</evidence>
<feature type="transmembrane region" description="Helical" evidence="1">
    <location>
        <begin position="70"/>
        <end position="95"/>
    </location>
</feature>
<name>A0A179IR59_HYDSH</name>
<dbReference type="Proteomes" id="UP000243024">
    <property type="component" value="Unassembled WGS sequence"/>
</dbReference>
<dbReference type="RefSeq" id="WP_066201143.1">
    <property type="nucleotide sequence ID" value="NZ_JBDOQL010000150.1"/>
</dbReference>
<evidence type="ECO:0000313" key="2">
    <source>
        <dbReference type="EMBL" id="OAR04279.1"/>
    </source>
</evidence>
<keyword evidence="1" id="KW-0812">Transmembrane</keyword>
<evidence type="ECO:0000313" key="3">
    <source>
        <dbReference type="Proteomes" id="UP000243024"/>
    </source>
</evidence>
<dbReference type="AlphaFoldDB" id="A0A179IR59"/>
<proteinExistence type="predicted"/>
<dbReference type="InterPro" id="IPR021683">
    <property type="entry name" value="DUF3267"/>
</dbReference>
<organism evidence="2 3">
    <name type="scientific">Hydrogenibacillus schlegelii</name>
    <name type="common">Bacillus schlegelii</name>
    <dbReference type="NCBI Taxonomy" id="1484"/>
    <lineage>
        <taxon>Bacteria</taxon>
        <taxon>Bacillati</taxon>
        <taxon>Bacillota</taxon>
        <taxon>Bacilli</taxon>
        <taxon>Bacillales</taxon>
        <taxon>Bacillales Family X. Incertae Sedis</taxon>
        <taxon>Hydrogenibacillus</taxon>
    </lineage>
</organism>
<evidence type="ECO:0000256" key="1">
    <source>
        <dbReference type="SAM" id="Phobius"/>
    </source>
</evidence>